<keyword evidence="2" id="KW-0040">ANK repeat</keyword>
<evidence type="ECO:0000313" key="4">
    <source>
        <dbReference type="Proteomes" id="UP001444661"/>
    </source>
</evidence>
<protein>
    <submittedName>
        <fullName evidence="3">Uncharacterized protein</fullName>
    </submittedName>
</protein>
<reference evidence="3 4" key="1">
    <citation type="submission" date="2023-01" db="EMBL/GenBank/DDBJ databases">
        <title>Analysis of 21 Apiospora genomes using comparative genomics revels a genus with tremendous synthesis potential of carbohydrate active enzymes and secondary metabolites.</title>
        <authorList>
            <person name="Sorensen T."/>
        </authorList>
    </citation>
    <scope>NUCLEOTIDE SEQUENCE [LARGE SCALE GENOMIC DNA]</scope>
    <source>
        <strain evidence="3 4">CBS 33761</strain>
    </source>
</reference>
<dbReference type="Gene3D" id="1.25.40.20">
    <property type="entry name" value="Ankyrin repeat-containing domain"/>
    <property type="match status" value="2"/>
</dbReference>
<proteinExistence type="predicted"/>
<evidence type="ECO:0000256" key="1">
    <source>
        <dbReference type="ARBA" id="ARBA00022737"/>
    </source>
</evidence>
<dbReference type="EMBL" id="JAQQWK010000008">
    <property type="protein sequence ID" value="KAK8036259.1"/>
    <property type="molecule type" value="Genomic_DNA"/>
</dbReference>
<keyword evidence="4" id="KW-1185">Reference proteome</keyword>
<dbReference type="SUPFAM" id="SSF48403">
    <property type="entry name" value="Ankyrin repeat"/>
    <property type="match status" value="1"/>
</dbReference>
<comment type="caution">
    <text evidence="3">The sequence shown here is derived from an EMBL/GenBank/DDBJ whole genome shotgun (WGS) entry which is preliminary data.</text>
</comment>
<dbReference type="InterPro" id="IPR050889">
    <property type="entry name" value="Dendritic_Spine_Reg/Scaffold"/>
</dbReference>
<accession>A0ABR1SRC2</accession>
<dbReference type="PANTHER" id="PTHR24166:SF48">
    <property type="entry name" value="PROTEIN VAPYRIN"/>
    <property type="match status" value="1"/>
</dbReference>
<dbReference type="Proteomes" id="UP001444661">
    <property type="component" value="Unassembled WGS sequence"/>
</dbReference>
<organism evidence="3 4">
    <name type="scientific">Apiospora rasikravindrae</name>
    <dbReference type="NCBI Taxonomy" id="990691"/>
    <lineage>
        <taxon>Eukaryota</taxon>
        <taxon>Fungi</taxon>
        <taxon>Dikarya</taxon>
        <taxon>Ascomycota</taxon>
        <taxon>Pezizomycotina</taxon>
        <taxon>Sordariomycetes</taxon>
        <taxon>Xylariomycetidae</taxon>
        <taxon>Amphisphaeriales</taxon>
        <taxon>Apiosporaceae</taxon>
        <taxon>Apiospora</taxon>
    </lineage>
</organism>
<sequence>MSSSSLPPEITHEILLHIANDFRASDIRKALRLHYVSRLWDRTVVGALFAGADQLDSVVDIYQAWPAFLAYRAAWGGPQDGLPRPVLVLRRVAERLVAHRSGTEQQEEHDAVRNCIFDICATMKPSKVFNRDHIKRHRNKPISDDDEQLVQTLLAVAASTNDIPLVRKLLSEIRHRPYLVAPDGEDSRTQPLFEDPLSSAALAGDDEIVRLFLDFKQLTSAHSAVAVARRIALPAACRGNHLSTVELVLQSKPQKHDPTEWNTVLYDALFEVTDVETFKRLYEAGRTFLHTENLPRGHSPGFWVNTSLPHLMYCAAERGAVPLMDHLMGIGATAGSSVDGNTLNEITVGAAASKGQTEAVVWLLQKGFPIGRSLDAAVRYGNPGTVEALLEHIGETSMWEEQNIDVCLEEALERGNEAVARLLLNFGSLTLTDEAKARIQRILEARGLQFMV</sequence>
<dbReference type="InterPro" id="IPR036770">
    <property type="entry name" value="Ankyrin_rpt-contain_sf"/>
</dbReference>
<dbReference type="PANTHER" id="PTHR24166">
    <property type="entry name" value="ROLLING PEBBLES, ISOFORM B"/>
    <property type="match status" value="1"/>
</dbReference>
<gene>
    <name evidence="3" type="ORF">PG993_008873</name>
</gene>
<evidence type="ECO:0000256" key="2">
    <source>
        <dbReference type="ARBA" id="ARBA00023043"/>
    </source>
</evidence>
<evidence type="ECO:0000313" key="3">
    <source>
        <dbReference type="EMBL" id="KAK8036259.1"/>
    </source>
</evidence>
<keyword evidence="1" id="KW-0677">Repeat</keyword>
<name>A0ABR1SRC2_9PEZI</name>